<dbReference type="EMBL" id="MKQR01000009">
    <property type="protein sequence ID" value="OLR93809.1"/>
    <property type="molecule type" value="Genomic_DNA"/>
</dbReference>
<dbReference type="Proteomes" id="UP000186040">
    <property type="component" value="Unassembled WGS sequence"/>
</dbReference>
<dbReference type="GO" id="GO:0022857">
    <property type="term" value="F:transmembrane transporter activity"/>
    <property type="evidence" value="ECO:0007669"/>
    <property type="project" value="InterPro"/>
</dbReference>
<keyword evidence="3 5" id="KW-1133">Transmembrane helix</keyword>
<proteinExistence type="predicted"/>
<dbReference type="Pfam" id="PF07690">
    <property type="entry name" value="MFS_1"/>
    <property type="match status" value="1"/>
</dbReference>
<feature type="transmembrane region" description="Helical" evidence="5">
    <location>
        <begin position="46"/>
        <end position="68"/>
    </location>
</feature>
<gene>
    <name evidence="7" type="ORF">BJP25_16380</name>
</gene>
<dbReference type="PANTHER" id="PTHR23514:SF13">
    <property type="entry name" value="INNER MEMBRANE PROTEIN YBJJ"/>
    <property type="match status" value="1"/>
</dbReference>
<feature type="transmembrane region" description="Helical" evidence="5">
    <location>
        <begin position="80"/>
        <end position="99"/>
    </location>
</feature>
<protein>
    <submittedName>
        <fullName evidence="7">MFS transporter</fullName>
    </submittedName>
</protein>
<dbReference type="Gene3D" id="1.20.1250.20">
    <property type="entry name" value="MFS general substrate transporter like domains"/>
    <property type="match status" value="2"/>
</dbReference>
<comment type="caution">
    <text evidence="7">The sequence shown here is derived from an EMBL/GenBank/DDBJ whole genome shotgun (WGS) entry which is preliminary data.</text>
</comment>
<dbReference type="RefSeq" id="WP_075974708.1">
    <property type="nucleotide sequence ID" value="NZ_MKQR01000009.1"/>
</dbReference>
<dbReference type="CDD" id="cd17393">
    <property type="entry name" value="MFS_MosC_like"/>
    <property type="match status" value="1"/>
</dbReference>
<dbReference type="InterPro" id="IPR020846">
    <property type="entry name" value="MFS_dom"/>
</dbReference>
<feature type="transmembrane region" description="Helical" evidence="5">
    <location>
        <begin position="140"/>
        <end position="161"/>
    </location>
</feature>
<evidence type="ECO:0000256" key="1">
    <source>
        <dbReference type="ARBA" id="ARBA00004651"/>
    </source>
</evidence>
<feature type="transmembrane region" description="Helical" evidence="5">
    <location>
        <begin position="210"/>
        <end position="229"/>
    </location>
</feature>
<accession>A0A1Q9LP86</accession>
<dbReference type="GO" id="GO:0005886">
    <property type="term" value="C:plasma membrane"/>
    <property type="evidence" value="ECO:0007669"/>
    <property type="project" value="UniProtKB-SubCell"/>
</dbReference>
<evidence type="ECO:0000313" key="8">
    <source>
        <dbReference type="Proteomes" id="UP000186040"/>
    </source>
</evidence>
<evidence type="ECO:0000313" key="7">
    <source>
        <dbReference type="EMBL" id="OLR93809.1"/>
    </source>
</evidence>
<sequence>MSAEQSAPTAPPRAARVATWGYFGLNGFVLGMWVVHIPVIEHDTGISHATLGALLLVLGGSAFVGMQATGALTDRFGHRVVVPAAATLISLAIIGPGLARGPWTLAAALVVLGLGNGALDVAMNAHAVDVERAYGRPVMSAFHAVFSVGGALAAAVGALVLGRVPVLPTLLAVAAVCLVAVVAFARALLPGDPRRGDPDDTTPAERPPTRLVWLLGGLAFALMLSEGVAYDWASVHLRDVLGTPPGTAALAYGAFSVAMTIGRFTADPVAGRFGAVWVVRWGAALAAVGLATAAAAPWPALAITGWAVFGIGLSGCVPQLFTAAGNLGSRSSAVLVARVVGMGYLGLLAGPASIGALTGLVPLNAAFALPVLLCAVGALGASVLRPRPLAG</sequence>
<feature type="transmembrane region" description="Helical" evidence="5">
    <location>
        <begin position="249"/>
        <end position="266"/>
    </location>
</feature>
<comment type="subcellular location">
    <subcellularLocation>
        <location evidence="1">Cell membrane</location>
        <topology evidence="1">Multi-pass membrane protein</topology>
    </subcellularLocation>
</comment>
<feature type="transmembrane region" description="Helical" evidence="5">
    <location>
        <begin position="303"/>
        <end position="323"/>
    </location>
</feature>
<keyword evidence="2 5" id="KW-0812">Transmembrane</keyword>
<evidence type="ECO:0000256" key="5">
    <source>
        <dbReference type="SAM" id="Phobius"/>
    </source>
</evidence>
<dbReference type="InterPro" id="IPR051788">
    <property type="entry name" value="MFS_Transporter"/>
</dbReference>
<dbReference type="STRING" id="1193682.BJP25_16380"/>
<organism evidence="7 8">
    <name type="scientific">Actinokineospora bangkokensis</name>
    <dbReference type="NCBI Taxonomy" id="1193682"/>
    <lineage>
        <taxon>Bacteria</taxon>
        <taxon>Bacillati</taxon>
        <taxon>Actinomycetota</taxon>
        <taxon>Actinomycetes</taxon>
        <taxon>Pseudonocardiales</taxon>
        <taxon>Pseudonocardiaceae</taxon>
        <taxon>Actinokineospora</taxon>
    </lineage>
</organism>
<feature type="transmembrane region" description="Helical" evidence="5">
    <location>
        <begin position="105"/>
        <end position="128"/>
    </location>
</feature>
<dbReference type="PROSITE" id="PS50850">
    <property type="entry name" value="MFS"/>
    <property type="match status" value="1"/>
</dbReference>
<evidence type="ECO:0000256" key="2">
    <source>
        <dbReference type="ARBA" id="ARBA00022692"/>
    </source>
</evidence>
<feature type="transmembrane region" description="Helical" evidence="5">
    <location>
        <begin position="278"/>
        <end position="297"/>
    </location>
</feature>
<evidence type="ECO:0000259" key="6">
    <source>
        <dbReference type="PROSITE" id="PS50850"/>
    </source>
</evidence>
<evidence type="ECO:0000256" key="3">
    <source>
        <dbReference type="ARBA" id="ARBA00022989"/>
    </source>
</evidence>
<evidence type="ECO:0000256" key="4">
    <source>
        <dbReference type="ARBA" id="ARBA00023136"/>
    </source>
</evidence>
<feature type="transmembrane region" description="Helical" evidence="5">
    <location>
        <begin position="335"/>
        <end position="357"/>
    </location>
</feature>
<dbReference type="SUPFAM" id="SSF103473">
    <property type="entry name" value="MFS general substrate transporter"/>
    <property type="match status" value="1"/>
</dbReference>
<feature type="transmembrane region" description="Helical" evidence="5">
    <location>
        <begin position="167"/>
        <end position="189"/>
    </location>
</feature>
<dbReference type="InterPro" id="IPR011701">
    <property type="entry name" value="MFS"/>
</dbReference>
<keyword evidence="4 5" id="KW-0472">Membrane</keyword>
<keyword evidence="8" id="KW-1185">Reference proteome</keyword>
<name>A0A1Q9LP86_9PSEU</name>
<reference evidence="7 8" key="1">
    <citation type="submission" date="2016-10" db="EMBL/GenBank/DDBJ databases">
        <title>The Draft Genome Sequence of Actinokineospora bangkokensis 44EHWT reveals the biosynthetic pathway of antifungal compounds Thailandins with unusual extender unit butylmalonyl-CoA.</title>
        <authorList>
            <person name="Greule A."/>
            <person name="Intra B."/>
            <person name="Flemming S."/>
            <person name="Rommel M.G."/>
            <person name="Panbangred W."/>
            <person name="Bechthold A."/>
        </authorList>
    </citation>
    <scope>NUCLEOTIDE SEQUENCE [LARGE SCALE GENOMIC DNA]</scope>
    <source>
        <strain evidence="7 8">44EHW</strain>
    </source>
</reference>
<dbReference type="PANTHER" id="PTHR23514">
    <property type="entry name" value="BYPASS OF STOP CODON PROTEIN 6"/>
    <property type="match status" value="1"/>
</dbReference>
<feature type="transmembrane region" description="Helical" evidence="5">
    <location>
        <begin position="363"/>
        <end position="384"/>
    </location>
</feature>
<dbReference type="AlphaFoldDB" id="A0A1Q9LP86"/>
<dbReference type="InterPro" id="IPR036259">
    <property type="entry name" value="MFS_trans_sf"/>
</dbReference>
<feature type="domain" description="Major facilitator superfamily (MFS) profile" evidence="6">
    <location>
        <begin position="15"/>
        <end position="389"/>
    </location>
</feature>
<feature type="transmembrane region" description="Helical" evidence="5">
    <location>
        <begin position="20"/>
        <end position="40"/>
    </location>
</feature>